<dbReference type="GO" id="GO:0004853">
    <property type="term" value="F:uroporphyrinogen decarboxylase activity"/>
    <property type="evidence" value="ECO:0007669"/>
    <property type="project" value="InterPro"/>
</dbReference>
<dbReference type="SUPFAM" id="SSF51726">
    <property type="entry name" value="UROD/MetE-like"/>
    <property type="match status" value="1"/>
</dbReference>
<dbReference type="eggNOG" id="COG0407">
    <property type="taxonomic scope" value="Bacteria"/>
</dbReference>
<accession>F5YLG2</accession>
<gene>
    <name evidence="2" type="ordered locus">TREPR_0475</name>
</gene>
<organism evidence="2 3">
    <name type="scientific">Treponema primitia (strain ATCC BAA-887 / DSM 12427 / ZAS-2)</name>
    <dbReference type="NCBI Taxonomy" id="545694"/>
    <lineage>
        <taxon>Bacteria</taxon>
        <taxon>Pseudomonadati</taxon>
        <taxon>Spirochaetota</taxon>
        <taxon>Spirochaetia</taxon>
        <taxon>Spirochaetales</taxon>
        <taxon>Treponemataceae</taxon>
        <taxon>Treponema</taxon>
    </lineage>
</organism>
<dbReference type="Gene3D" id="3.20.20.210">
    <property type="match status" value="1"/>
</dbReference>
<dbReference type="OrthoDB" id="7375127at2"/>
<dbReference type="AlphaFoldDB" id="F5YLG2"/>
<dbReference type="EMBL" id="CP001843">
    <property type="protein sequence ID" value="AEF84638.1"/>
    <property type="molecule type" value="Genomic_DNA"/>
</dbReference>
<dbReference type="STRING" id="545694.TREPR_0475"/>
<evidence type="ECO:0000313" key="2">
    <source>
        <dbReference type="EMBL" id="AEF84638.1"/>
    </source>
</evidence>
<evidence type="ECO:0000313" key="3">
    <source>
        <dbReference type="Proteomes" id="UP000009223"/>
    </source>
</evidence>
<reference evidence="3" key="1">
    <citation type="submission" date="2009-12" db="EMBL/GenBank/DDBJ databases">
        <title>Complete sequence of Treponema primitia strain ZAS-2.</title>
        <authorList>
            <person name="Tetu S.G."/>
            <person name="Matson E."/>
            <person name="Ren Q."/>
            <person name="Seshadri R."/>
            <person name="Elbourne L."/>
            <person name="Hassan K.A."/>
            <person name="Durkin A."/>
            <person name="Radune D."/>
            <person name="Mohamoud Y."/>
            <person name="Shay R."/>
            <person name="Jin S."/>
            <person name="Zhang X."/>
            <person name="Lucey K."/>
            <person name="Ballor N.R."/>
            <person name="Ottesen E."/>
            <person name="Rosenthal R."/>
            <person name="Allen A."/>
            <person name="Leadbetter J.R."/>
            <person name="Paulsen I.T."/>
        </authorList>
    </citation>
    <scope>NUCLEOTIDE SEQUENCE [LARGE SCALE GENOMIC DNA]</scope>
    <source>
        <strain evidence="3">ATCC BAA-887 / DSM 12427 / ZAS-2</strain>
    </source>
</reference>
<dbReference type="HOGENOM" id="CLU_040933_1_0_12"/>
<dbReference type="Proteomes" id="UP000009223">
    <property type="component" value="Chromosome"/>
</dbReference>
<dbReference type="PANTHER" id="PTHR47099:SF1">
    <property type="entry name" value="METHYLCOBAMIDE:COM METHYLTRANSFERASE MTBA"/>
    <property type="match status" value="1"/>
</dbReference>
<protein>
    <submittedName>
        <fullName evidence="2">Putative uroporphyrinogen decarboxylase</fullName>
    </submittedName>
</protein>
<dbReference type="InterPro" id="IPR038071">
    <property type="entry name" value="UROD/MetE-like_sf"/>
</dbReference>
<dbReference type="GO" id="GO:0006779">
    <property type="term" value="P:porphyrin-containing compound biosynthetic process"/>
    <property type="evidence" value="ECO:0007669"/>
    <property type="project" value="InterPro"/>
</dbReference>
<proteinExistence type="predicted"/>
<keyword evidence="3" id="KW-1185">Reference proteome</keyword>
<reference evidence="2 3" key="2">
    <citation type="journal article" date="2011" name="ISME J.">
        <title>RNA-seq reveals cooperative metabolic interactions between two termite-gut spirochete species in co-culture.</title>
        <authorList>
            <person name="Rosenthal A.Z."/>
            <person name="Matson E.G."/>
            <person name="Eldar A."/>
            <person name="Leadbetter J.R."/>
        </authorList>
    </citation>
    <scope>NUCLEOTIDE SEQUENCE [LARGE SCALE GENOMIC DNA]</scope>
    <source>
        <strain evidence="3">ATCC BAA-887 / DSM 12427 / ZAS-2</strain>
    </source>
</reference>
<evidence type="ECO:0000259" key="1">
    <source>
        <dbReference type="Pfam" id="PF01208"/>
    </source>
</evidence>
<dbReference type="PANTHER" id="PTHR47099">
    <property type="entry name" value="METHYLCOBAMIDE:COM METHYLTRANSFERASE MTBA"/>
    <property type="match status" value="1"/>
</dbReference>
<feature type="domain" description="Uroporphyrinogen decarboxylase (URO-D)" evidence="1">
    <location>
        <begin position="3"/>
        <end position="313"/>
    </location>
</feature>
<dbReference type="InterPro" id="IPR000257">
    <property type="entry name" value="Uroporphyrinogen_deCOase"/>
</dbReference>
<dbReference type="KEGG" id="tpi:TREPR_0475"/>
<dbReference type="Pfam" id="PF01208">
    <property type="entry name" value="URO-D"/>
    <property type="match status" value="1"/>
</dbReference>
<sequence length="327" mass="37394">MNKNERIKAAITGEKPDTIPYSFWAHMPAIDRDPPLIAEKTWEFFNRYNLDLVKTMNNGMYSVEDFGCEVDFSEIENGGVAKIKTTPINRAEDFETIKALGRKALDRELEYLSRLMEKIQNQAPVVFTVFSPLTTVNKLCNGRILEFIKAGVGKSVHKALEEITEVTKLLVEESITKGASGIFFVSQMGNYNIMTEELYREYGKTYDEEIIKASKGWCNVIHAHGEQIMYTVFKDYPGEILNYHVWESPPAIEEAMKSGKCILGGLKRMDITNRKKDAVEKQIHDTITKLNGRKLILAPGCVIRYPVYEEMLDFIYNTKESEEAKLF</sequence>
<dbReference type="InterPro" id="IPR052024">
    <property type="entry name" value="Methanogen_methyltrans"/>
</dbReference>
<name>F5YLG2_TREPZ</name>